<feature type="non-terminal residue" evidence="2">
    <location>
        <position position="1"/>
    </location>
</feature>
<evidence type="ECO:0000256" key="1">
    <source>
        <dbReference type="SAM" id="MobiDB-lite"/>
    </source>
</evidence>
<sequence length="39" mass="4067">AGAPIPVPLPALSWSLPRTRPKAAPNGKGLPRSLRGRPL</sequence>
<dbReference type="AlphaFoldDB" id="A0A6J4Q8N8"/>
<accession>A0A6J4Q8N8</accession>
<proteinExistence type="predicted"/>
<name>A0A6J4Q8N8_9RHOB</name>
<dbReference type="EMBL" id="CADCUU010000433">
    <property type="protein sequence ID" value="CAA9431021.1"/>
    <property type="molecule type" value="Genomic_DNA"/>
</dbReference>
<feature type="non-terminal residue" evidence="2">
    <location>
        <position position="39"/>
    </location>
</feature>
<feature type="region of interest" description="Disordered" evidence="1">
    <location>
        <begin position="1"/>
        <end position="39"/>
    </location>
</feature>
<gene>
    <name evidence="2" type="ORF">AVDCRST_MAG15-2883</name>
</gene>
<protein>
    <submittedName>
        <fullName evidence="2">Uncharacterized protein</fullName>
    </submittedName>
</protein>
<reference evidence="2" key="1">
    <citation type="submission" date="2020-02" db="EMBL/GenBank/DDBJ databases">
        <authorList>
            <person name="Meier V. D."/>
        </authorList>
    </citation>
    <scope>NUCLEOTIDE SEQUENCE</scope>
    <source>
        <strain evidence="2">AVDCRST_MAG15</strain>
    </source>
</reference>
<organism evidence="2">
    <name type="scientific">uncultured Rubellimicrobium sp</name>
    <dbReference type="NCBI Taxonomy" id="543078"/>
    <lineage>
        <taxon>Bacteria</taxon>
        <taxon>Pseudomonadati</taxon>
        <taxon>Pseudomonadota</taxon>
        <taxon>Alphaproteobacteria</taxon>
        <taxon>Rhodobacterales</taxon>
        <taxon>Roseobacteraceae</taxon>
        <taxon>Rubellimicrobium</taxon>
        <taxon>environmental samples</taxon>
    </lineage>
</organism>
<evidence type="ECO:0000313" key="2">
    <source>
        <dbReference type="EMBL" id="CAA9431021.1"/>
    </source>
</evidence>